<dbReference type="InterPro" id="IPR027417">
    <property type="entry name" value="P-loop_NTPase"/>
</dbReference>
<evidence type="ECO:0000256" key="4">
    <source>
        <dbReference type="ARBA" id="ARBA00022806"/>
    </source>
</evidence>
<dbReference type="PANTHER" id="PTHR11472:SF34">
    <property type="entry name" value="REGULATOR OF TELOMERE ELONGATION HELICASE 1"/>
    <property type="match status" value="1"/>
</dbReference>
<evidence type="ECO:0000313" key="13">
    <source>
        <dbReference type="Proteomes" id="UP000238823"/>
    </source>
</evidence>
<dbReference type="Pfam" id="PF06733">
    <property type="entry name" value="DEAD_2"/>
    <property type="match status" value="1"/>
</dbReference>
<dbReference type="GO" id="GO:0003678">
    <property type="term" value="F:DNA helicase activity"/>
    <property type="evidence" value="ECO:0007669"/>
    <property type="project" value="InterPro"/>
</dbReference>
<dbReference type="GO" id="GO:0006139">
    <property type="term" value="P:nucleobase-containing compound metabolic process"/>
    <property type="evidence" value="ECO:0007669"/>
    <property type="project" value="InterPro"/>
</dbReference>
<keyword evidence="5" id="KW-0067">ATP-binding</keyword>
<dbReference type="AlphaFoldDB" id="A0A2S9YTT5"/>
<keyword evidence="2" id="KW-0547">Nucleotide-binding</keyword>
<dbReference type="InterPro" id="IPR006555">
    <property type="entry name" value="ATP-dep_Helicase_C"/>
</dbReference>
<dbReference type="Gene3D" id="3.40.50.300">
    <property type="entry name" value="P-loop containing nucleotide triphosphate hydrolases"/>
    <property type="match status" value="2"/>
</dbReference>
<dbReference type="EMBL" id="PVNL01000041">
    <property type="protein sequence ID" value="PRQ08449.1"/>
    <property type="molecule type" value="Genomic_DNA"/>
</dbReference>
<organism evidence="12 13">
    <name type="scientific">Enhygromyxa salina</name>
    <dbReference type="NCBI Taxonomy" id="215803"/>
    <lineage>
        <taxon>Bacteria</taxon>
        <taxon>Pseudomonadati</taxon>
        <taxon>Myxococcota</taxon>
        <taxon>Polyangia</taxon>
        <taxon>Nannocystales</taxon>
        <taxon>Nannocystaceae</taxon>
        <taxon>Enhygromyxa</taxon>
    </lineage>
</organism>
<evidence type="ECO:0000256" key="5">
    <source>
        <dbReference type="ARBA" id="ARBA00022840"/>
    </source>
</evidence>
<gene>
    <name evidence="12" type="ORF">ENSA7_17340</name>
</gene>
<dbReference type="PANTHER" id="PTHR11472">
    <property type="entry name" value="DNA REPAIR DEAD HELICASE RAD3/XP-D SUBFAMILY MEMBER"/>
    <property type="match status" value="1"/>
</dbReference>
<dbReference type="RefSeq" id="WP_106088763.1">
    <property type="nucleotide sequence ID" value="NZ_PVNL01000041.1"/>
</dbReference>
<evidence type="ECO:0000256" key="3">
    <source>
        <dbReference type="ARBA" id="ARBA00022801"/>
    </source>
</evidence>
<evidence type="ECO:0000259" key="11">
    <source>
        <dbReference type="PROSITE" id="PS51193"/>
    </source>
</evidence>
<dbReference type="Pfam" id="PF13307">
    <property type="entry name" value="Helicase_C_2"/>
    <property type="match status" value="1"/>
</dbReference>
<keyword evidence="3" id="KW-0378">Hydrolase</keyword>
<dbReference type="GO" id="GO:0016818">
    <property type="term" value="F:hydrolase activity, acting on acid anhydrides, in phosphorus-containing anhydrides"/>
    <property type="evidence" value="ECO:0007669"/>
    <property type="project" value="InterPro"/>
</dbReference>
<dbReference type="SUPFAM" id="SSF52540">
    <property type="entry name" value="P-loop containing nucleoside triphosphate hydrolases"/>
    <property type="match status" value="1"/>
</dbReference>
<dbReference type="InterPro" id="IPR011604">
    <property type="entry name" value="PDDEXK-like_dom_sf"/>
</dbReference>
<dbReference type="InterPro" id="IPR038726">
    <property type="entry name" value="PDDEXK_AddAB-type"/>
</dbReference>
<dbReference type="Gene3D" id="1.10.30.20">
    <property type="entry name" value="Bacterial XPD DNA helicase, FeS cluster domain"/>
    <property type="match status" value="1"/>
</dbReference>
<proteinExistence type="inferred from homology"/>
<dbReference type="SMART" id="SM00491">
    <property type="entry name" value="HELICc2"/>
    <property type="match status" value="1"/>
</dbReference>
<keyword evidence="6" id="KW-0408">Iron</keyword>
<dbReference type="InterPro" id="IPR042493">
    <property type="entry name" value="XPD_DNA_FeS"/>
</dbReference>
<dbReference type="Proteomes" id="UP000238823">
    <property type="component" value="Unassembled WGS sequence"/>
</dbReference>
<protein>
    <submittedName>
        <fullName evidence="12">Bifunctional ATP-dependent DNA helicase/DNA polymerase III subunit epsilon</fullName>
    </submittedName>
</protein>
<dbReference type="InterPro" id="IPR045028">
    <property type="entry name" value="DinG/Rad3-like"/>
</dbReference>
<evidence type="ECO:0000256" key="10">
    <source>
        <dbReference type="ARBA" id="ARBA00038058"/>
    </source>
</evidence>
<keyword evidence="8" id="KW-0238">DNA-binding</keyword>
<dbReference type="Pfam" id="PF12705">
    <property type="entry name" value="PDDEXK_1"/>
    <property type="match status" value="1"/>
</dbReference>
<evidence type="ECO:0000256" key="6">
    <source>
        <dbReference type="ARBA" id="ARBA00023004"/>
    </source>
</evidence>
<keyword evidence="9" id="KW-0413">Isomerase</keyword>
<sequence length="788" mass="86752">MRYDEQRQTLELSVHEVVADAQPRALVAPAFARLRAELGRVVHRRVQRDLAPGQTEVPVRLEREVDGVQCLVRGRADVVRRLAAGCLVEEIKSTFDLDGRDDRPAAVFQVQLYALALAEEGNDPVRARLVIVEVEGDGTREIDVPFAASDRMQVERRLTEVLARHVAQARALEARARARKEAADTIEFPFAQLRTGQQAILDAVAQALALDRPVMLSAPTGTGKTAVALVPALREGLRRGAAVWYLTAKTTQRQHAADTFEAVRRASGSPSLRAVVTRRKQDMCPPGHLRCHPRICPLLADFTARAEPVIAALKDQPLVSPDQLFERGRATTLCPYELMHALLDGADLVVADHSHVYDPRRSRAFEGRRLVIVDEAHNLVDRARDSASVFVGRRLSALEHAPVMSSAMAQLRRDVQRAIDDALQQAAADERPAHEGRATAELDVERWQQLGLEAGMLALRYGYARYLSAEVEAQDPVLEAIEAISYLGDLAADPDPALVGYLASADAPTGAGVGVLCLDPERRLERLHQRQAGVLVMSATLEPIDYFADMLGLSRLDPAVISAPSTFPAENCCVCLVPTVRTTFDERDDHAQAIAMHIAEVIAAKPGNYAAFFSSFRYLATVSRLLDARALGTEVLIQPPGMNEALRTRYLDRLRRADTPTLLLAVTGGVFAEGIDLPDEGLIGAIIVGPALPALSFERLLMQSYQDQRREAGFAYAMAYPAMQRVVQAAGRVHRTPEDRGVIVLLGGRFAEPPYSDALPSRWYERGADQLITVDLRERLRRFWGRPH</sequence>
<evidence type="ECO:0000256" key="2">
    <source>
        <dbReference type="ARBA" id="ARBA00022741"/>
    </source>
</evidence>
<evidence type="ECO:0000256" key="1">
    <source>
        <dbReference type="ARBA" id="ARBA00022723"/>
    </source>
</evidence>
<dbReference type="SMART" id="SM00487">
    <property type="entry name" value="DEXDc"/>
    <property type="match status" value="1"/>
</dbReference>
<dbReference type="GO" id="GO:0051536">
    <property type="term" value="F:iron-sulfur cluster binding"/>
    <property type="evidence" value="ECO:0007669"/>
    <property type="project" value="UniProtKB-KW"/>
</dbReference>
<dbReference type="InterPro" id="IPR014013">
    <property type="entry name" value="Helic_SF1/SF2_ATP-bd_DinG/Rad3"/>
</dbReference>
<dbReference type="InterPro" id="IPR010614">
    <property type="entry name" value="RAD3-like_helicase_DEAD"/>
</dbReference>
<evidence type="ECO:0000256" key="8">
    <source>
        <dbReference type="ARBA" id="ARBA00023125"/>
    </source>
</evidence>
<dbReference type="GO" id="GO:0046872">
    <property type="term" value="F:metal ion binding"/>
    <property type="evidence" value="ECO:0007669"/>
    <property type="project" value="UniProtKB-KW"/>
</dbReference>
<dbReference type="InterPro" id="IPR014001">
    <property type="entry name" value="Helicase_ATP-bd"/>
</dbReference>
<dbReference type="GO" id="GO:0005524">
    <property type="term" value="F:ATP binding"/>
    <property type="evidence" value="ECO:0007669"/>
    <property type="project" value="UniProtKB-KW"/>
</dbReference>
<feature type="domain" description="Helicase ATP-binding" evidence="11">
    <location>
        <begin position="183"/>
        <end position="428"/>
    </location>
</feature>
<name>A0A2S9YTT5_9BACT</name>
<keyword evidence="4 12" id="KW-0347">Helicase</keyword>
<accession>A0A2S9YTT5</accession>
<evidence type="ECO:0000256" key="9">
    <source>
        <dbReference type="ARBA" id="ARBA00023235"/>
    </source>
</evidence>
<dbReference type="GO" id="GO:0003677">
    <property type="term" value="F:DNA binding"/>
    <property type="evidence" value="ECO:0007669"/>
    <property type="project" value="UniProtKB-KW"/>
</dbReference>
<keyword evidence="7" id="KW-0411">Iron-sulfur</keyword>
<dbReference type="PROSITE" id="PS51193">
    <property type="entry name" value="HELICASE_ATP_BIND_2"/>
    <property type="match status" value="1"/>
</dbReference>
<evidence type="ECO:0000313" key="12">
    <source>
        <dbReference type="EMBL" id="PRQ08449.1"/>
    </source>
</evidence>
<keyword evidence="1" id="KW-0479">Metal-binding</keyword>
<reference evidence="12 13" key="1">
    <citation type="submission" date="2018-03" db="EMBL/GenBank/DDBJ databases">
        <title>Draft Genome Sequences of the Obligatory Marine Myxobacteria Enhygromyxa salina SWB007.</title>
        <authorList>
            <person name="Poehlein A."/>
            <person name="Moghaddam J.A."/>
            <person name="Harms H."/>
            <person name="Alanjari M."/>
            <person name="Koenig G.M."/>
            <person name="Daniel R."/>
            <person name="Schaeberle T.F."/>
        </authorList>
    </citation>
    <scope>NUCLEOTIDE SEQUENCE [LARGE SCALE GENOMIC DNA]</scope>
    <source>
        <strain evidence="12 13">SWB007</strain>
    </source>
</reference>
<comment type="caution">
    <text evidence="12">The sequence shown here is derived from an EMBL/GenBank/DDBJ whole genome shotgun (WGS) entry which is preliminary data.</text>
</comment>
<comment type="similarity">
    <text evidence="10">Belongs to the helicase family. DinG subfamily.</text>
</comment>
<dbReference type="Gene3D" id="3.90.320.10">
    <property type="match status" value="1"/>
</dbReference>
<dbReference type="Gene3D" id="1.10.275.40">
    <property type="match status" value="1"/>
</dbReference>
<evidence type="ECO:0000256" key="7">
    <source>
        <dbReference type="ARBA" id="ARBA00023014"/>
    </source>
</evidence>